<comment type="catalytic activity">
    <reaction evidence="3">
        <text>L-arginine + H(+) = agmatine + CO2</text>
        <dbReference type="Rhea" id="RHEA:17641"/>
        <dbReference type="ChEBI" id="CHEBI:15378"/>
        <dbReference type="ChEBI" id="CHEBI:16526"/>
        <dbReference type="ChEBI" id="CHEBI:32682"/>
        <dbReference type="ChEBI" id="CHEBI:58145"/>
        <dbReference type="EC" id="4.1.1.19"/>
    </reaction>
</comment>
<keyword evidence="3" id="KW-0456">Lyase</keyword>
<evidence type="ECO:0000256" key="2">
    <source>
        <dbReference type="ARBA" id="ARBA00022898"/>
    </source>
</evidence>
<comment type="cofactor">
    <cofactor evidence="1 3">
        <name>pyridoxal 5'-phosphate</name>
        <dbReference type="ChEBI" id="CHEBI:597326"/>
    </cofactor>
</comment>
<dbReference type="Gene3D" id="3.20.20.10">
    <property type="entry name" value="Alanine racemase"/>
    <property type="match status" value="1"/>
</dbReference>
<feature type="compositionally biased region" description="Basic residues" evidence="4">
    <location>
        <begin position="1"/>
        <end position="11"/>
    </location>
</feature>
<sequence>MRAKLRTKHAGHLGSTSGEKGKFGLTTAQVLRVAKRLETEGMLGCLRTSHFHIGSQIPSIAFFGRRGVRRGGSPSDLPRLRSEIRQAPYHLQRERPRIDLPPLGPHLRSGIRDEGSVPGGPSTQILLGEPRGRRPIRLLQHQGSRH</sequence>
<evidence type="ECO:0000256" key="3">
    <source>
        <dbReference type="RuleBase" id="RU003740"/>
    </source>
</evidence>
<dbReference type="Proteomes" id="UP001419268">
    <property type="component" value="Unassembled WGS sequence"/>
</dbReference>
<dbReference type="InterPro" id="IPR029066">
    <property type="entry name" value="PLP-binding_barrel"/>
</dbReference>
<dbReference type="PANTHER" id="PTHR43295:SF1">
    <property type="entry name" value="ARGININE DECARBOXYLASE 1, CHLOROPLASTIC-RELATED"/>
    <property type="match status" value="1"/>
</dbReference>
<keyword evidence="3" id="KW-0460">Magnesium</keyword>
<comment type="similarity">
    <text evidence="3">Belongs to the Orn/Lys/Arg decarboxylase class-II family. SpeA subfamily.</text>
</comment>
<dbReference type="InterPro" id="IPR002985">
    <property type="entry name" value="Arg_decrbxlase"/>
</dbReference>
<dbReference type="EC" id="4.1.1.19" evidence="3"/>
<dbReference type="GO" id="GO:0008792">
    <property type="term" value="F:arginine decarboxylase activity"/>
    <property type="evidence" value="ECO:0007669"/>
    <property type="project" value="UniProtKB-EC"/>
</dbReference>
<evidence type="ECO:0000313" key="5">
    <source>
        <dbReference type="EMBL" id="KAK9166666.1"/>
    </source>
</evidence>
<comment type="cofactor">
    <cofactor evidence="3">
        <name>Mg(2+)</name>
        <dbReference type="ChEBI" id="CHEBI:18420"/>
    </cofactor>
</comment>
<gene>
    <name evidence="5" type="ORF">Scep_001857</name>
</gene>
<dbReference type="PANTHER" id="PTHR43295">
    <property type="entry name" value="ARGININE DECARBOXYLASE"/>
    <property type="match status" value="1"/>
</dbReference>
<dbReference type="AlphaFoldDB" id="A0AAP0L971"/>
<evidence type="ECO:0000256" key="4">
    <source>
        <dbReference type="SAM" id="MobiDB-lite"/>
    </source>
</evidence>
<protein>
    <recommendedName>
        <fullName evidence="3">Arginine decarboxylase</fullName>
        <ecNumber evidence="3">4.1.1.19</ecNumber>
    </recommendedName>
</protein>
<keyword evidence="2 3" id="KW-0663">Pyridoxal phosphate</keyword>
<dbReference type="GO" id="GO:0008295">
    <property type="term" value="P:spermidine biosynthetic process"/>
    <property type="evidence" value="ECO:0007669"/>
    <property type="project" value="UniProtKB-KW"/>
</dbReference>
<proteinExistence type="inferred from homology"/>
<keyword evidence="3" id="KW-0745">Spermidine biosynthesis</keyword>
<keyword evidence="6" id="KW-1185">Reference proteome</keyword>
<keyword evidence="3" id="KW-0210">Decarboxylase</keyword>
<evidence type="ECO:0000313" key="6">
    <source>
        <dbReference type="Proteomes" id="UP001419268"/>
    </source>
</evidence>
<feature type="region of interest" description="Disordered" evidence="4">
    <location>
        <begin position="1"/>
        <end position="20"/>
    </location>
</feature>
<reference evidence="5 6" key="1">
    <citation type="submission" date="2024-01" db="EMBL/GenBank/DDBJ databases">
        <title>Genome assemblies of Stephania.</title>
        <authorList>
            <person name="Yang L."/>
        </authorList>
    </citation>
    <scope>NUCLEOTIDE SEQUENCE [LARGE SCALE GENOMIC DNA]</scope>
    <source>
        <strain evidence="5">JXDWG</strain>
        <tissue evidence="5">Leaf</tissue>
    </source>
</reference>
<name>A0AAP0L971_9MAGN</name>
<dbReference type="GO" id="GO:0006527">
    <property type="term" value="P:L-arginine catabolic process"/>
    <property type="evidence" value="ECO:0007669"/>
    <property type="project" value="InterPro"/>
</dbReference>
<comment type="caution">
    <text evidence="5">The sequence shown here is derived from an EMBL/GenBank/DDBJ whole genome shotgun (WGS) entry which is preliminary data.</text>
</comment>
<organism evidence="5 6">
    <name type="scientific">Stephania cephalantha</name>
    <dbReference type="NCBI Taxonomy" id="152367"/>
    <lineage>
        <taxon>Eukaryota</taxon>
        <taxon>Viridiplantae</taxon>
        <taxon>Streptophyta</taxon>
        <taxon>Embryophyta</taxon>
        <taxon>Tracheophyta</taxon>
        <taxon>Spermatophyta</taxon>
        <taxon>Magnoliopsida</taxon>
        <taxon>Ranunculales</taxon>
        <taxon>Menispermaceae</taxon>
        <taxon>Menispermoideae</taxon>
        <taxon>Cissampelideae</taxon>
        <taxon>Stephania</taxon>
    </lineage>
</organism>
<comment type="pathway">
    <text evidence="3">Amine and polyamine biosynthesis; agmatine biosynthesis; agmatine from L-arginine: step 1/1.</text>
</comment>
<evidence type="ECO:0000256" key="1">
    <source>
        <dbReference type="ARBA" id="ARBA00001933"/>
    </source>
</evidence>
<accession>A0AAP0L971</accession>
<dbReference type="EMBL" id="JBBNAG010000001">
    <property type="protein sequence ID" value="KAK9166666.1"/>
    <property type="molecule type" value="Genomic_DNA"/>
</dbReference>
<feature type="region of interest" description="Disordered" evidence="4">
    <location>
        <begin position="93"/>
        <end position="134"/>
    </location>
</feature>
<dbReference type="SUPFAM" id="SSF51419">
    <property type="entry name" value="PLP-binding barrel"/>
    <property type="match status" value="1"/>
</dbReference>